<dbReference type="InterPro" id="IPR023606">
    <property type="entry name" value="CoA-Trfase_III_dom_1_sf"/>
</dbReference>
<dbReference type="Pfam" id="PF02515">
    <property type="entry name" value="CoA_transf_3"/>
    <property type="match status" value="2"/>
</dbReference>
<dbReference type="InterPro" id="IPR050509">
    <property type="entry name" value="CoA-transferase_III"/>
</dbReference>
<dbReference type="Proteomes" id="UP001500449">
    <property type="component" value="Unassembled WGS sequence"/>
</dbReference>
<dbReference type="InterPro" id="IPR044855">
    <property type="entry name" value="CoA-Trfase_III_dom3_sf"/>
</dbReference>
<dbReference type="EMBL" id="BAAAQK010000009">
    <property type="protein sequence ID" value="GAA1852965.1"/>
    <property type="molecule type" value="Genomic_DNA"/>
</dbReference>
<dbReference type="InterPro" id="IPR003673">
    <property type="entry name" value="CoA-Trfase_fam_III"/>
</dbReference>
<dbReference type="PANTHER" id="PTHR48228:SF5">
    <property type="entry name" value="ALPHA-METHYLACYL-COA RACEMASE"/>
    <property type="match status" value="1"/>
</dbReference>
<dbReference type="RefSeq" id="WP_344418134.1">
    <property type="nucleotide sequence ID" value="NZ_BAAAQK010000009.1"/>
</dbReference>
<name>A0ABN2N536_9PSEU</name>
<comment type="caution">
    <text evidence="1">The sequence shown here is derived from an EMBL/GenBank/DDBJ whole genome shotgun (WGS) entry which is preliminary data.</text>
</comment>
<evidence type="ECO:0000313" key="1">
    <source>
        <dbReference type="EMBL" id="GAA1852965.1"/>
    </source>
</evidence>
<keyword evidence="2" id="KW-1185">Reference proteome</keyword>
<organism evidence="1 2">
    <name type="scientific">Pseudonocardia ailaonensis</name>
    <dbReference type="NCBI Taxonomy" id="367279"/>
    <lineage>
        <taxon>Bacteria</taxon>
        <taxon>Bacillati</taxon>
        <taxon>Actinomycetota</taxon>
        <taxon>Actinomycetes</taxon>
        <taxon>Pseudonocardiales</taxon>
        <taxon>Pseudonocardiaceae</taxon>
        <taxon>Pseudonocardia</taxon>
    </lineage>
</organism>
<proteinExistence type="predicted"/>
<evidence type="ECO:0008006" key="3">
    <source>
        <dbReference type="Google" id="ProtNLM"/>
    </source>
</evidence>
<dbReference type="SUPFAM" id="SSF89796">
    <property type="entry name" value="CoA-transferase family III (CaiB/BaiF)"/>
    <property type="match status" value="2"/>
</dbReference>
<reference evidence="1 2" key="1">
    <citation type="journal article" date="2019" name="Int. J. Syst. Evol. Microbiol.">
        <title>The Global Catalogue of Microorganisms (GCM) 10K type strain sequencing project: providing services to taxonomists for standard genome sequencing and annotation.</title>
        <authorList>
            <consortium name="The Broad Institute Genomics Platform"/>
            <consortium name="The Broad Institute Genome Sequencing Center for Infectious Disease"/>
            <person name="Wu L."/>
            <person name="Ma J."/>
        </authorList>
    </citation>
    <scope>NUCLEOTIDE SEQUENCE [LARGE SCALE GENOMIC DNA]</scope>
    <source>
        <strain evidence="1 2">JCM 16009</strain>
    </source>
</reference>
<dbReference type="Gene3D" id="3.30.1540.10">
    <property type="entry name" value="formyl-coa transferase, domain 3"/>
    <property type="match status" value="1"/>
</dbReference>
<dbReference type="Gene3D" id="3.40.50.10540">
    <property type="entry name" value="Crotonobetainyl-coa:carnitine coa-transferase, domain 1"/>
    <property type="match status" value="2"/>
</dbReference>
<accession>A0ABN2N536</accession>
<gene>
    <name evidence="1" type="ORF">GCM10009836_36320</name>
</gene>
<sequence>MDVFHDIRVLDLTGGVAGPLVGMFFADFGADVVKVEGPEGDPARSRAGFATWNRGKRGVVVPADDPARVAWLGRQVAGADVLIVTGGNQLARYGLDRDELLSRHGRLVVVELPPYLPGYTPWSGGAESAALLATLGGQAWRQSSMSGHPVDSVYPTTLYCQGLWATVCTVAALLERESSGCGQRVTVSGVNGLMQLLTSAFTVNPDAPDVSTAVGTGGRHPAYTRFLTGDGRWIASGALGPKFETALLHVLGLSEMLDDERLEGNTRGLVQPENLAWAKKKISDAFLRASADEWVEALQGAGIPCVVVADRSGWLDHPQVRAIGMREVVQDPERGEVVMPGVPIRMTASPGRVRGPAPMLGQHSDTIEDWSGRTGAPARGPVRPGPLHGRRVVITGAFVATPFAGLLLAELGADVIKVEPTGGDPFRDNAYAVNRGLRSLAIDLRSPAGLAAFHQVVAGCDAVVDGLRPGVTTRLGIDRASLLKANPALVVVSMSAYGDIGPMSRLGGVDVVVQGLCGMMRAEGGDGEPAVNTIAVNDNATAAMSALAVTLGLLHRERTGEGQQIHDSLIATATYLQSGELTTFASAPDPTIGRDDFPGPGQFDRLYEVKDRWIRIAPRPQGDTGRRLGAALGIQSSDLVSRPEEALTEAFARMSSDEAMATLRTADVPAVIARKIGEVIRDPRLLEAEFLHVVGASDGRSWIAAPGRYATFSRTARSGPLIPPGVGEHSRAILADAGLAADVVEELVATGLVTDGVPLQRAIATAYR</sequence>
<dbReference type="PANTHER" id="PTHR48228">
    <property type="entry name" value="SUCCINYL-COA--D-CITRAMALATE COA-TRANSFERASE"/>
    <property type="match status" value="1"/>
</dbReference>
<protein>
    <recommendedName>
        <fullName evidence="3">CoA transferase</fullName>
    </recommendedName>
</protein>
<evidence type="ECO:0000313" key="2">
    <source>
        <dbReference type="Proteomes" id="UP001500449"/>
    </source>
</evidence>